<gene>
    <name evidence="1" type="ORF">GCM10007354_22420</name>
</gene>
<dbReference type="Proteomes" id="UP000652691">
    <property type="component" value="Unassembled WGS sequence"/>
</dbReference>
<evidence type="ECO:0008006" key="3">
    <source>
        <dbReference type="Google" id="ProtNLM"/>
    </source>
</evidence>
<comment type="caution">
    <text evidence="1">The sequence shown here is derived from an EMBL/GenBank/DDBJ whole genome shotgun (WGS) entry which is preliminary data.</text>
</comment>
<protein>
    <recommendedName>
        <fullName evidence="3">Alpha/beta hydrolase</fullName>
    </recommendedName>
</protein>
<organism evidence="1 2">
    <name type="scientific">Acinetobacter courvalinii</name>
    <dbReference type="NCBI Taxonomy" id="280147"/>
    <lineage>
        <taxon>Bacteria</taxon>
        <taxon>Pseudomonadati</taxon>
        <taxon>Pseudomonadota</taxon>
        <taxon>Gammaproteobacteria</taxon>
        <taxon>Moraxellales</taxon>
        <taxon>Moraxellaceae</taxon>
        <taxon>Acinetobacter</taxon>
    </lineage>
</organism>
<evidence type="ECO:0000313" key="1">
    <source>
        <dbReference type="EMBL" id="GGH37735.1"/>
    </source>
</evidence>
<reference evidence="1 2" key="1">
    <citation type="journal article" date="2014" name="Int. J. Syst. Evol. Microbiol.">
        <title>Complete genome sequence of Corynebacterium casei LMG S-19264T (=DSM 44701T), isolated from a smear-ripened cheese.</title>
        <authorList>
            <consortium name="US DOE Joint Genome Institute (JGI-PGF)"/>
            <person name="Walter F."/>
            <person name="Albersmeier A."/>
            <person name="Kalinowski J."/>
            <person name="Ruckert C."/>
        </authorList>
    </citation>
    <scope>NUCLEOTIDE SEQUENCE [LARGE SCALE GENOMIC DNA]</scope>
    <source>
        <strain evidence="1 2">CCM 8635</strain>
    </source>
</reference>
<name>A0ABD0A8Y8_9GAMM</name>
<evidence type="ECO:0000313" key="2">
    <source>
        <dbReference type="Proteomes" id="UP000652691"/>
    </source>
</evidence>
<accession>A0ABD0A8Y8</accession>
<dbReference type="AlphaFoldDB" id="A0ABD0A8Y8"/>
<proteinExistence type="predicted"/>
<sequence length="436" mass="50308">MLQTLDQFLSVSMDKQIVFEDEHIRVIFLKGSSDTLVVSFGDLISRAKGMSINAEKSLIKYQYNVLGIMPKQKSWFPKSSMLQMQQQILPILQQFKQIVGYGGSMGGYAAIKYSNLLDMQKVVAFVPQYSIDPDVVQDRRYAEFFDAGIHQDMQIQADEVDVSREYIIVYDPYFAEDKEHFLKIQPLLPKMHVIHLPFTGHEALSVLASSQLLNDFVEKPFEITYFYKRVREVKKQSKFYYRHVLDALLARHHQALLKILENNEFELDERYFDAVIKQKLVQQLFKLKHASEQNLHKLGIQPHFVQHTDHSKPTLITAQQSCLVFNLVSLKLESYSAETLAANLNYLVPLKIADSALVQLELNDETYLLTMNDRGIHKLVKVGEALALDQSPLVFKCYAEFCSISYKQLSLSCDEQGFTHFVENNVDEQTKLQLFN</sequence>
<dbReference type="EMBL" id="BMDA01000002">
    <property type="protein sequence ID" value="GGH37735.1"/>
    <property type="molecule type" value="Genomic_DNA"/>
</dbReference>